<comment type="caution">
    <text evidence="1">The sequence shown here is derived from an EMBL/GenBank/DDBJ whole genome shotgun (WGS) entry which is preliminary data.</text>
</comment>
<protein>
    <submittedName>
        <fullName evidence="1">Uncharacterized protein</fullName>
    </submittedName>
</protein>
<organism evidence="1 2">
    <name type="scientific">Lecanicillium saksenae</name>
    <dbReference type="NCBI Taxonomy" id="468837"/>
    <lineage>
        <taxon>Eukaryota</taxon>
        <taxon>Fungi</taxon>
        <taxon>Dikarya</taxon>
        <taxon>Ascomycota</taxon>
        <taxon>Pezizomycotina</taxon>
        <taxon>Sordariomycetes</taxon>
        <taxon>Hypocreomycetidae</taxon>
        <taxon>Hypocreales</taxon>
        <taxon>Cordycipitaceae</taxon>
        <taxon>Lecanicillium</taxon>
    </lineage>
</organism>
<gene>
    <name evidence="1" type="ORF">NLG97_g487</name>
</gene>
<dbReference type="Proteomes" id="UP001148737">
    <property type="component" value="Unassembled WGS sequence"/>
</dbReference>
<evidence type="ECO:0000313" key="2">
    <source>
        <dbReference type="Proteomes" id="UP001148737"/>
    </source>
</evidence>
<name>A0ACC1R6P1_9HYPO</name>
<evidence type="ECO:0000313" key="1">
    <source>
        <dbReference type="EMBL" id="KAJ3499265.1"/>
    </source>
</evidence>
<keyword evidence="2" id="KW-1185">Reference proteome</keyword>
<sequence length="103" mass="11535">MAVIGNGFTRIYRPDGFRAVEDPLKTFDGLVIVDVDLDEGLLTKRLADFWMQGGHYMRPDLIRLMVDKTPKTLIVDGSNQEKGEAESTLERLGLAKPLAEQDD</sequence>
<reference evidence="1" key="1">
    <citation type="submission" date="2022-07" db="EMBL/GenBank/DDBJ databases">
        <title>Genome Sequence of Lecanicillium saksenae.</title>
        <authorList>
            <person name="Buettner E."/>
        </authorList>
    </citation>
    <scope>NUCLEOTIDE SEQUENCE</scope>
    <source>
        <strain evidence="1">VT-O1</strain>
    </source>
</reference>
<accession>A0ACC1R6P1</accession>
<proteinExistence type="predicted"/>
<dbReference type="EMBL" id="JANAKD010000016">
    <property type="protein sequence ID" value="KAJ3499265.1"/>
    <property type="molecule type" value="Genomic_DNA"/>
</dbReference>